<evidence type="ECO:0000256" key="1">
    <source>
        <dbReference type="SAM" id="MobiDB-lite"/>
    </source>
</evidence>
<feature type="compositionally biased region" description="Basic and acidic residues" evidence="1">
    <location>
        <begin position="261"/>
        <end position="271"/>
    </location>
</feature>
<evidence type="ECO:0000313" key="2">
    <source>
        <dbReference type="EMBL" id="ELQ63737.1"/>
    </source>
</evidence>
<reference evidence="2" key="1">
    <citation type="journal article" date="2012" name="PLoS Genet.">
        <title>Comparative analysis of the genomes of two field isolates of the rice blast fungus Magnaporthe oryzae.</title>
        <authorList>
            <person name="Xue M."/>
            <person name="Yang J."/>
            <person name="Li Z."/>
            <person name="Hu S."/>
            <person name="Yao N."/>
            <person name="Dean R.A."/>
            <person name="Zhao W."/>
            <person name="Shen M."/>
            <person name="Zhang H."/>
            <person name="Li C."/>
            <person name="Liu L."/>
            <person name="Cao L."/>
            <person name="Xu X."/>
            <person name="Xing Y."/>
            <person name="Hsiang T."/>
            <person name="Zhang Z."/>
            <person name="Xu J.R."/>
            <person name="Peng Y.L."/>
        </authorList>
    </citation>
    <scope>NUCLEOTIDE SEQUENCE [LARGE SCALE GENOMIC DNA]</scope>
    <source>
        <strain evidence="2">P131</strain>
    </source>
</reference>
<protein>
    <recommendedName>
        <fullName evidence="3">Integrase catalytic domain-containing protein</fullName>
    </recommendedName>
</protein>
<dbReference type="Gene3D" id="3.30.420.10">
    <property type="entry name" value="Ribonuclease H-like superfamily/Ribonuclease H"/>
    <property type="match status" value="1"/>
</dbReference>
<dbReference type="InterPro" id="IPR012337">
    <property type="entry name" value="RNaseH-like_sf"/>
</dbReference>
<feature type="region of interest" description="Disordered" evidence="1">
    <location>
        <begin position="902"/>
        <end position="980"/>
    </location>
</feature>
<feature type="compositionally biased region" description="Basic and acidic residues" evidence="1">
    <location>
        <begin position="921"/>
        <end position="933"/>
    </location>
</feature>
<dbReference type="SUPFAM" id="SSF53098">
    <property type="entry name" value="Ribonuclease H-like"/>
    <property type="match status" value="1"/>
</dbReference>
<gene>
    <name evidence="2" type="ORF">OOW_P131scaffold00951g1</name>
</gene>
<organism>
    <name type="scientific">Pyricularia oryzae (strain P131)</name>
    <name type="common">Rice blast fungus</name>
    <name type="synonym">Magnaporthe oryzae</name>
    <dbReference type="NCBI Taxonomy" id="1143193"/>
    <lineage>
        <taxon>Eukaryota</taxon>
        <taxon>Fungi</taxon>
        <taxon>Dikarya</taxon>
        <taxon>Ascomycota</taxon>
        <taxon>Pezizomycotina</taxon>
        <taxon>Sordariomycetes</taxon>
        <taxon>Sordariomycetidae</taxon>
        <taxon>Magnaporthales</taxon>
        <taxon>Pyriculariaceae</taxon>
        <taxon>Pyricularia</taxon>
    </lineage>
</organism>
<proteinExistence type="predicted"/>
<dbReference type="EMBL" id="JH794689">
    <property type="protein sequence ID" value="ELQ63737.1"/>
    <property type="molecule type" value="Genomic_DNA"/>
</dbReference>
<feature type="compositionally biased region" description="Basic residues" evidence="1">
    <location>
        <begin position="935"/>
        <end position="945"/>
    </location>
</feature>
<dbReference type="AlphaFoldDB" id="L7J6B2"/>
<sequence length="1059" mass="117470">MELASKSDKAFDDWLTPRSPAWCKVWVMIVEGEKLHSAWTQSTAENLLSRRHPGPPDVLTFDPGPNFRATEFHAEARLLGISCNQIPVEAHWAVGKIERFHAPLRRAYEIIRAECGTECSQGAALQAAVKAVNDTAGPNGLVPTLLVFGAMPRITMDSPPTPSQTKRAAAVNKAMTELRKLTAKRKLNDALAARNGPELSDRRPRTLELGAEVLVYREKGNWSGPYKVVSVTENNVRVALPNGDSDFRSTHVKPYHRYQDQEGEAQGKDDFIYPEENQPRPRGRPKAVPKAPKELSTTVAADPTQKPPPDSGVIAPEADTTPNDRTIEVATEPEEHRRSGRSRKPKVQFDTLISDKENRAYELAVKYRAEGKITAPGAPFEQSDAAEIEALLGAGVLQPVSGDNARGRIFGARMVREVKGTPERPYEKSRLVVQGHSDQEKKTLLTQAPTIMRCSQRLILSITPSLMERYGYKLMIRDISQAYTQSKSQLMRDVLVRIPRELQHRYPRGTYLKVHKPLYGLAESGLHCPFGLVGLQTDDTLNLGDPDFIAAEEAELQRAGLLAKPQRVLQEGDTEDFNGCKITLKNGTVVIRQKGQADRLEQVKIGAADRKQQYVAQRARGAYIATICQPEAAFDLSVAAQAKEPTDTEIETLNKRIQWQIDNKLRGLTYIPLDMEKAKLYVFVDGSLANLVDMSSQIGYLIVLGTETNAEDNAGFEVQGNIVHWSSVKCSRITRSSLASEIYGMTGGLDLGYVLARTLGTICQQINLPSPELVICTDSKSLYECLVRLGTTLEKRLMIDILAIRQLYENQLISTNKLRGDPEDKNNDLSTPEGDTQGAANTLKQNFYELQSGPFGLLLLLLGRHGRHGNTTTLLLLLPDLQHPLNNGAPLGDRLEHTLALNKRKRSSKHHNVQLCRLWRRPPENGRQGDGRGRGSPRRSARRRTCSTAQRAGSSHGRPRGRRNLACPRGQSAGSPNKILAGLRRRRGGGEGRQQQRHVLHAIVSSKRSDKKWDERSRTLALGLANPRSGPGGRAWFALIGQRGPDSAGRTRTSRRRRF</sequence>
<accession>L7J6B2</accession>
<dbReference type="GO" id="GO:0003676">
    <property type="term" value="F:nucleic acid binding"/>
    <property type="evidence" value="ECO:0007669"/>
    <property type="project" value="InterPro"/>
</dbReference>
<dbReference type="InterPro" id="IPR036397">
    <property type="entry name" value="RNaseH_sf"/>
</dbReference>
<evidence type="ECO:0008006" key="3">
    <source>
        <dbReference type="Google" id="ProtNLM"/>
    </source>
</evidence>
<feature type="region of interest" description="Disordered" evidence="1">
    <location>
        <begin position="817"/>
        <end position="837"/>
    </location>
</feature>
<feature type="compositionally biased region" description="Polar residues" evidence="1">
    <location>
        <begin position="828"/>
        <end position="837"/>
    </location>
</feature>
<feature type="region of interest" description="Disordered" evidence="1">
    <location>
        <begin position="261"/>
        <end position="348"/>
    </location>
</feature>
<name>L7J6B2_PYRO1</name>
<feature type="compositionally biased region" description="Basic residues" evidence="1">
    <location>
        <begin position="902"/>
        <end position="912"/>
    </location>
</feature>
<feature type="compositionally biased region" description="Basic and acidic residues" evidence="1">
    <location>
        <begin position="818"/>
        <end position="827"/>
    </location>
</feature>